<name>A0A7S3P0W0_EUPCR</name>
<protein>
    <submittedName>
        <fullName evidence="2">Uncharacterized protein</fullName>
    </submittedName>
</protein>
<evidence type="ECO:0000313" key="2">
    <source>
        <dbReference type="EMBL" id="CAE0390688.1"/>
    </source>
</evidence>
<accession>A0A7S3P0W0</accession>
<dbReference type="AlphaFoldDB" id="A0A7S3P0W0"/>
<feature type="region of interest" description="Disordered" evidence="1">
    <location>
        <begin position="28"/>
        <end position="82"/>
    </location>
</feature>
<sequence length="175" mass="19719">MDSLGASDLEVLQFIQTMQECCAQLRTQKQSVKEVAEPQEDSGDDYYDEDSDDSDDIAAMRARRGLPPKPAAKAAEESKSEGGQHLVANLVFTFDADLFLTPSDKSFYEELIMSQSDFVLEVHANESGYSKDLDGTLILKKNLFEESLLTKTQHKANTKFKVKETAVDYFEYFTF</sequence>
<dbReference type="EMBL" id="HBIK01033296">
    <property type="protein sequence ID" value="CAE0390688.1"/>
    <property type="molecule type" value="Transcribed_RNA"/>
</dbReference>
<feature type="compositionally biased region" description="Acidic residues" evidence="1">
    <location>
        <begin position="37"/>
        <end position="56"/>
    </location>
</feature>
<proteinExistence type="predicted"/>
<organism evidence="2">
    <name type="scientific">Euplotes crassus</name>
    <dbReference type="NCBI Taxonomy" id="5936"/>
    <lineage>
        <taxon>Eukaryota</taxon>
        <taxon>Sar</taxon>
        <taxon>Alveolata</taxon>
        <taxon>Ciliophora</taxon>
        <taxon>Intramacronucleata</taxon>
        <taxon>Spirotrichea</taxon>
        <taxon>Hypotrichia</taxon>
        <taxon>Euplotida</taxon>
        <taxon>Euplotidae</taxon>
        <taxon>Moneuplotes</taxon>
    </lineage>
</organism>
<gene>
    <name evidence="2" type="ORF">ECRA1380_LOCUS15664</name>
</gene>
<evidence type="ECO:0000256" key="1">
    <source>
        <dbReference type="SAM" id="MobiDB-lite"/>
    </source>
</evidence>
<reference evidence="2" key="1">
    <citation type="submission" date="2021-01" db="EMBL/GenBank/DDBJ databases">
        <authorList>
            <person name="Corre E."/>
            <person name="Pelletier E."/>
            <person name="Niang G."/>
            <person name="Scheremetjew M."/>
            <person name="Finn R."/>
            <person name="Kale V."/>
            <person name="Holt S."/>
            <person name="Cochrane G."/>
            <person name="Meng A."/>
            <person name="Brown T."/>
            <person name="Cohen L."/>
        </authorList>
    </citation>
    <scope>NUCLEOTIDE SEQUENCE</scope>
    <source>
        <strain evidence="2">CT5</strain>
    </source>
</reference>